<dbReference type="CDD" id="cd01650">
    <property type="entry name" value="RT_nLTR_like"/>
    <property type="match status" value="1"/>
</dbReference>
<accession>A0A9D4ALJ8</accession>
<reference evidence="2 3" key="1">
    <citation type="journal article" date="2021" name="Plant Biotechnol. J.">
        <title>Multi-omics assisted identification of the key and species-specific regulatory components of drought-tolerant mechanisms in Gossypium stocksii.</title>
        <authorList>
            <person name="Yu D."/>
            <person name="Ke L."/>
            <person name="Zhang D."/>
            <person name="Wu Y."/>
            <person name="Sun Y."/>
            <person name="Mei J."/>
            <person name="Sun J."/>
            <person name="Sun Y."/>
        </authorList>
    </citation>
    <scope>NUCLEOTIDE SEQUENCE [LARGE SCALE GENOMIC DNA]</scope>
    <source>
        <strain evidence="3">cv. E1</strain>
        <tissue evidence="2">Leaf</tissue>
    </source>
</reference>
<name>A0A9D4ALJ8_9ROSI</name>
<evidence type="ECO:0000313" key="2">
    <source>
        <dbReference type="EMBL" id="KAH1130307.1"/>
    </source>
</evidence>
<dbReference type="Proteomes" id="UP000828251">
    <property type="component" value="Unassembled WGS sequence"/>
</dbReference>
<dbReference type="InterPro" id="IPR000477">
    <property type="entry name" value="RT_dom"/>
</dbReference>
<dbReference type="Pfam" id="PF00078">
    <property type="entry name" value="RVT_1"/>
    <property type="match status" value="1"/>
</dbReference>
<comment type="caution">
    <text evidence="2">The sequence shown here is derived from an EMBL/GenBank/DDBJ whole genome shotgun (WGS) entry which is preliminary data.</text>
</comment>
<dbReference type="PANTHER" id="PTHR46890">
    <property type="entry name" value="NON-LTR RETROLELEMENT REVERSE TRANSCRIPTASE-LIKE PROTEIN-RELATED"/>
    <property type="match status" value="1"/>
</dbReference>
<dbReference type="EMBL" id="JAIQCV010000001">
    <property type="protein sequence ID" value="KAH1130307.1"/>
    <property type="molecule type" value="Genomic_DNA"/>
</dbReference>
<gene>
    <name evidence="2" type="ORF">J1N35_001685</name>
</gene>
<keyword evidence="3" id="KW-1185">Reference proteome</keyword>
<proteinExistence type="predicted"/>
<dbReference type="InterPro" id="IPR043502">
    <property type="entry name" value="DNA/RNA_pol_sf"/>
</dbReference>
<dbReference type="PANTHER" id="PTHR46890:SF48">
    <property type="entry name" value="RNA-DIRECTED DNA POLYMERASE"/>
    <property type="match status" value="1"/>
</dbReference>
<dbReference type="OrthoDB" id="913615at2759"/>
<dbReference type="AlphaFoldDB" id="A0A9D4ALJ8"/>
<dbReference type="PROSITE" id="PS50878">
    <property type="entry name" value="RT_POL"/>
    <property type="match status" value="1"/>
</dbReference>
<dbReference type="InterPro" id="IPR052343">
    <property type="entry name" value="Retrotransposon-Effector_Assoc"/>
</dbReference>
<dbReference type="SUPFAM" id="SSF56672">
    <property type="entry name" value="DNA/RNA polymerases"/>
    <property type="match status" value="1"/>
</dbReference>
<evidence type="ECO:0000313" key="3">
    <source>
        <dbReference type="Proteomes" id="UP000828251"/>
    </source>
</evidence>
<feature type="domain" description="Reverse transcriptase" evidence="1">
    <location>
        <begin position="89"/>
        <end position="313"/>
    </location>
</feature>
<organism evidence="2 3">
    <name type="scientific">Gossypium stocksii</name>
    <dbReference type="NCBI Taxonomy" id="47602"/>
    <lineage>
        <taxon>Eukaryota</taxon>
        <taxon>Viridiplantae</taxon>
        <taxon>Streptophyta</taxon>
        <taxon>Embryophyta</taxon>
        <taxon>Tracheophyta</taxon>
        <taxon>Spermatophyta</taxon>
        <taxon>Magnoliopsida</taxon>
        <taxon>eudicotyledons</taxon>
        <taxon>Gunneridae</taxon>
        <taxon>Pentapetalae</taxon>
        <taxon>rosids</taxon>
        <taxon>malvids</taxon>
        <taxon>Malvales</taxon>
        <taxon>Malvaceae</taxon>
        <taxon>Malvoideae</taxon>
        <taxon>Gossypium</taxon>
    </lineage>
</organism>
<protein>
    <recommendedName>
        <fullName evidence="1">Reverse transcriptase domain-containing protein</fullName>
    </recommendedName>
</protein>
<evidence type="ECO:0000259" key="1">
    <source>
        <dbReference type="PROSITE" id="PS50878"/>
    </source>
</evidence>
<sequence length="395" mass="44056">MEEITRSYFQNLFAAGRRGDYEHLLSGINCCISEEDNTRLIAGYTKEEIQEALSELGPTKAPGEDGLPALFYQKCWPIIGEEVASFCLGVLNGGMDISVINKTNIVLIPKIPNPISITHFRPISLCNVLYKLIAKVLANRLRSVIDKCIDPAQSAFVPERLISDNVLLAYEILHSLKQKKTGNKGFMAVKLDTRGHFRPTRGLKQGDPLSPFLFLICGEGLSSLIRLAMNGNILRGVKASRSGSQVSHFLFADDCILFGEATERGAQTLKRILLEYENCSGQCVNYDKSTVFFSTNTQEEDTRTVFRILGVRSSNNLERNQLVYERKNSTGREISNHGISYISELNGVEQKKLTLTIDKSYEQTVRNSRATVFFDAAFNKSSFKSASGLAVRDER</sequence>